<dbReference type="Proteomes" id="UP001434337">
    <property type="component" value="Chromosome"/>
</dbReference>
<evidence type="ECO:0000313" key="2">
    <source>
        <dbReference type="EMBL" id="WZW97095.1"/>
    </source>
</evidence>
<keyword evidence="1" id="KW-0812">Transmembrane</keyword>
<gene>
    <name evidence="2" type="ORF">PCC79_09185</name>
</gene>
<dbReference type="RefSeq" id="WP_232547818.1">
    <property type="nucleotide sequence ID" value="NZ_CP115965.1"/>
</dbReference>
<accession>A0ABZ3C370</accession>
<protein>
    <submittedName>
        <fullName evidence="2">Uncharacterized protein</fullName>
    </submittedName>
</protein>
<evidence type="ECO:0000256" key="1">
    <source>
        <dbReference type="SAM" id="Phobius"/>
    </source>
</evidence>
<feature type="transmembrane region" description="Helical" evidence="1">
    <location>
        <begin position="12"/>
        <end position="33"/>
    </location>
</feature>
<evidence type="ECO:0000313" key="3">
    <source>
        <dbReference type="Proteomes" id="UP001434337"/>
    </source>
</evidence>
<name>A0ABZ3C370_9ACTN</name>
<keyword evidence="1" id="KW-1133">Transmembrane helix</keyword>
<reference evidence="2 3" key="1">
    <citation type="journal article" date="2023" name="Environ Microbiome">
        <title>A coral-associated actinobacterium mitigates coral bleaching under heat stress.</title>
        <authorList>
            <person name="Li J."/>
            <person name="Zou Y."/>
            <person name="Li Q."/>
            <person name="Zhang J."/>
            <person name="Bourne D.G."/>
            <person name="Lyu Y."/>
            <person name="Liu C."/>
            <person name="Zhang S."/>
        </authorList>
    </citation>
    <scope>NUCLEOTIDE SEQUENCE [LARGE SCALE GENOMIC DNA]</scope>
    <source>
        <strain evidence="2 3">SCSIO 13291</strain>
    </source>
</reference>
<proteinExistence type="predicted"/>
<feature type="transmembrane region" description="Helical" evidence="1">
    <location>
        <begin position="71"/>
        <end position="91"/>
    </location>
</feature>
<sequence length="92" mass="9263">MTDNDTSTPKQFALASAVYLCCGLLVTLVGLMVARDLRSALLGGVPLCAAAVAVLTQAARTRAGPRTPSAWPSIAVFALALIAGLGGLALLP</sequence>
<keyword evidence="3" id="KW-1185">Reference proteome</keyword>
<dbReference type="EMBL" id="CP115965">
    <property type="protein sequence ID" value="WZW97095.1"/>
    <property type="molecule type" value="Genomic_DNA"/>
</dbReference>
<feature type="transmembrane region" description="Helical" evidence="1">
    <location>
        <begin position="40"/>
        <end position="59"/>
    </location>
</feature>
<keyword evidence="1" id="KW-0472">Membrane</keyword>
<organism evidence="2 3">
    <name type="scientific">Propioniciclava soli</name>
    <dbReference type="NCBI Taxonomy" id="2775081"/>
    <lineage>
        <taxon>Bacteria</taxon>
        <taxon>Bacillati</taxon>
        <taxon>Actinomycetota</taxon>
        <taxon>Actinomycetes</taxon>
        <taxon>Propionibacteriales</taxon>
        <taxon>Propionibacteriaceae</taxon>
        <taxon>Propioniciclava</taxon>
    </lineage>
</organism>